<accession>A0A151WF22</accession>
<reference evidence="2 3" key="1">
    <citation type="submission" date="2015-09" db="EMBL/GenBank/DDBJ databases">
        <title>Trachymyrmex zeteki WGS genome.</title>
        <authorList>
            <person name="Nygaard S."/>
            <person name="Hu H."/>
            <person name="Boomsma J."/>
            <person name="Zhang G."/>
        </authorList>
    </citation>
    <scope>NUCLEOTIDE SEQUENCE [LARGE SCALE GENOMIC DNA]</scope>
    <source>
        <strain evidence="2">Tzet28-1</strain>
        <tissue evidence="2">Whole body</tissue>
    </source>
</reference>
<dbReference type="AlphaFoldDB" id="A0A151WF22"/>
<name>A0A151WF22_9HYME</name>
<gene>
    <name evidence="2" type="ORF">ALC60_14539</name>
</gene>
<evidence type="ECO:0000313" key="3">
    <source>
        <dbReference type="Proteomes" id="UP000075809"/>
    </source>
</evidence>
<dbReference type="Proteomes" id="UP000075809">
    <property type="component" value="Unassembled WGS sequence"/>
</dbReference>
<feature type="compositionally biased region" description="Basic and acidic residues" evidence="1">
    <location>
        <begin position="1"/>
        <end position="14"/>
    </location>
</feature>
<sequence length="113" mass="12957">MIEDAAMKDERGDDVPDNESNEWEVGRERMCALESTIRRIRLQYKHAADVVMRLLSRFLCLNSWPLTGAGRMARIEPENGESSSFVDYQEVPVTMGFTHRPARKNAGMMLRLP</sequence>
<evidence type="ECO:0000313" key="2">
    <source>
        <dbReference type="EMBL" id="KYQ46443.1"/>
    </source>
</evidence>
<protein>
    <submittedName>
        <fullName evidence="2">Uncharacterized protein</fullName>
    </submittedName>
</protein>
<feature type="region of interest" description="Disordered" evidence="1">
    <location>
        <begin position="1"/>
        <end position="23"/>
    </location>
</feature>
<dbReference type="EMBL" id="KQ983227">
    <property type="protein sequence ID" value="KYQ46443.1"/>
    <property type="molecule type" value="Genomic_DNA"/>
</dbReference>
<proteinExistence type="predicted"/>
<organism evidence="2 3">
    <name type="scientific">Mycetomoellerius zeteki</name>
    <dbReference type="NCBI Taxonomy" id="64791"/>
    <lineage>
        <taxon>Eukaryota</taxon>
        <taxon>Metazoa</taxon>
        <taxon>Ecdysozoa</taxon>
        <taxon>Arthropoda</taxon>
        <taxon>Hexapoda</taxon>
        <taxon>Insecta</taxon>
        <taxon>Pterygota</taxon>
        <taxon>Neoptera</taxon>
        <taxon>Endopterygota</taxon>
        <taxon>Hymenoptera</taxon>
        <taxon>Apocrita</taxon>
        <taxon>Aculeata</taxon>
        <taxon>Formicoidea</taxon>
        <taxon>Formicidae</taxon>
        <taxon>Myrmicinae</taxon>
        <taxon>Mycetomoellerius</taxon>
    </lineage>
</organism>
<evidence type="ECO:0000256" key="1">
    <source>
        <dbReference type="SAM" id="MobiDB-lite"/>
    </source>
</evidence>
<keyword evidence="3" id="KW-1185">Reference proteome</keyword>